<reference evidence="5 6" key="1">
    <citation type="submission" date="2017-06" db="EMBL/GenBank/DDBJ databases">
        <authorList>
            <person name="Kim H.J."/>
            <person name="Triplett B.A."/>
        </authorList>
    </citation>
    <scope>NUCLEOTIDE SEQUENCE [LARGE SCALE GENOMIC DNA]</scope>
    <source>
        <strain evidence="5 6">CGMCC 4.1858</strain>
    </source>
</reference>
<dbReference type="Pfam" id="PF00106">
    <property type="entry name" value="adh_short"/>
    <property type="match status" value="1"/>
</dbReference>
<dbReference type="RefSeq" id="WP_089227309.1">
    <property type="nucleotide sequence ID" value="NZ_FZOF01000022.1"/>
</dbReference>
<dbReference type="OrthoDB" id="9809287at2"/>
<dbReference type="GO" id="GO:0032787">
    <property type="term" value="P:monocarboxylic acid metabolic process"/>
    <property type="evidence" value="ECO:0007669"/>
    <property type="project" value="UniProtKB-ARBA"/>
</dbReference>
<dbReference type="AlphaFoldDB" id="A0A239M144"/>
<dbReference type="Gene3D" id="3.40.50.720">
    <property type="entry name" value="NAD(P)-binding Rossmann-like Domain"/>
    <property type="match status" value="1"/>
</dbReference>
<evidence type="ECO:0000313" key="6">
    <source>
        <dbReference type="Proteomes" id="UP000198280"/>
    </source>
</evidence>
<proteinExistence type="inferred from homology"/>
<evidence type="ECO:0000256" key="3">
    <source>
        <dbReference type="RuleBase" id="RU000363"/>
    </source>
</evidence>
<evidence type="ECO:0000259" key="4">
    <source>
        <dbReference type="SMART" id="SM00822"/>
    </source>
</evidence>
<comment type="similarity">
    <text evidence="1 3">Belongs to the short-chain dehydrogenases/reductases (SDR) family.</text>
</comment>
<dbReference type="InterPro" id="IPR002347">
    <property type="entry name" value="SDR_fam"/>
</dbReference>
<feature type="domain" description="Ketoreductase" evidence="4">
    <location>
        <begin position="8"/>
        <end position="184"/>
    </location>
</feature>
<keyword evidence="6" id="KW-1185">Reference proteome</keyword>
<keyword evidence="2" id="KW-0560">Oxidoreductase</keyword>
<name>A0A239M144_9ACTN</name>
<dbReference type="SUPFAM" id="SSF51735">
    <property type="entry name" value="NAD(P)-binding Rossmann-fold domains"/>
    <property type="match status" value="1"/>
</dbReference>
<dbReference type="PRINTS" id="PR00080">
    <property type="entry name" value="SDRFAMILY"/>
</dbReference>
<dbReference type="GO" id="GO:0016491">
    <property type="term" value="F:oxidoreductase activity"/>
    <property type="evidence" value="ECO:0007669"/>
    <property type="project" value="UniProtKB-KW"/>
</dbReference>
<dbReference type="CDD" id="cd05233">
    <property type="entry name" value="SDR_c"/>
    <property type="match status" value="1"/>
</dbReference>
<dbReference type="SMART" id="SM00822">
    <property type="entry name" value="PKS_KR"/>
    <property type="match status" value="1"/>
</dbReference>
<organism evidence="5 6">
    <name type="scientific">Actinacidiphila glaucinigra</name>
    <dbReference type="NCBI Taxonomy" id="235986"/>
    <lineage>
        <taxon>Bacteria</taxon>
        <taxon>Bacillati</taxon>
        <taxon>Actinomycetota</taxon>
        <taxon>Actinomycetes</taxon>
        <taxon>Kitasatosporales</taxon>
        <taxon>Streptomycetaceae</taxon>
        <taxon>Actinacidiphila</taxon>
    </lineage>
</organism>
<dbReference type="Proteomes" id="UP000198280">
    <property type="component" value="Unassembled WGS sequence"/>
</dbReference>
<dbReference type="InterPro" id="IPR036291">
    <property type="entry name" value="NAD(P)-bd_dom_sf"/>
</dbReference>
<protein>
    <submittedName>
        <fullName evidence="5">NAD(P)-dependent dehydrogenase, short-chain alcohol dehydrogenase family</fullName>
    </submittedName>
</protein>
<dbReference type="InterPro" id="IPR020904">
    <property type="entry name" value="Sc_DH/Rdtase_CS"/>
</dbReference>
<dbReference type="InterPro" id="IPR050259">
    <property type="entry name" value="SDR"/>
</dbReference>
<dbReference type="InterPro" id="IPR057326">
    <property type="entry name" value="KR_dom"/>
</dbReference>
<evidence type="ECO:0000256" key="1">
    <source>
        <dbReference type="ARBA" id="ARBA00006484"/>
    </source>
</evidence>
<accession>A0A239M144</accession>
<dbReference type="NCBIfam" id="NF005095">
    <property type="entry name" value="PRK06523.1"/>
    <property type="match status" value="1"/>
</dbReference>
<dbReference type="FunFam" id="3.40.50.720:FF:000084">
    <property type="entry name" value="Short-chain dehydrogenase reductase"/>
    <property type="match status" value="1"/>
</dbReference>
<dbReference type="PROSITE" id="PS00061">
    <property type="entry name" value="ADH_SHORT"/>
    <property type="match status" value="1"/>
</dbReference>
<dbReference type="EMBL" id="FZOF01000022">
    <property type="protein sequence ID" value="SNT36022.1"/>
    <property type="molecule type" value="Genomic_DNA"/>
</dbReference>
<dbReference type="PANTHER" id="PTHR42879">
    <property type="entry name" value="3-OXOACYL-(ACYL-CARRIER-PROTEIN) REDUCTASE"/>
    <property type="match status" value="1"/>
</dbReference>
<evidence type="ECO:0000256" key="2">
    <source>
        <dbReference type="ARBA" id="ARBA00023002"/>
    </source>
</evidence>
<evidence type="ECO:0000313" key="5">
    <source>
        <dbReference type="EMBL" id="SNT36022.1"/>
    </source>
</evidence>
<dbReference type="PRINTS" id="PR00081">
    <property type="entry name" value="GDHRDH"/>
</dbReference>
<gene>
    <name evidence="5" type="ORF">SAMN05216252_12248</name>
</gene>
<sequence>MELQLQDKVAVVTGAGRGIGLAVTEALAREGVRVVAGSRSVTPEAEALRDAYEVTPVAVDLATPQGPAELVRQAAERYGSVDILVNNVGSGNSRGSFLEVDDAEWGRVFEISFFSAVRTTRAALPHMLAAGGGAIVNVTSVNARLPYPMVVDYSAAKAALANLTKSLSEEFAPRGVRVNAVAPGPVRTPFWTAPGAFADQTAAAAGTTAQQALDEVVPRSMGISTGRVTEPEEVAALIAFLVSPVAGNVTGAEFTIDGGQTKTT</sequence>